<dbReference type="InterPro" id="IPR036371">
    <property type="entry name" value="TPK_B1-bd_sf"/>
</dbReference>
<comment type="caution">
    <text evidence="12">The sequence shown here is derived from an EMBL/GenBank/DDBJ whole genome shotgun (WGS) entry which is preliminary data.</text>
</comment>
<keyword evidence="7 10" id="KW-0067">ATP-binding</keyword>
<dbReference type="InterPro" id="IPR007371">
    <property type="entry name" value="TPK_catalytic"/>
</dbReference>
<evidence type="ECO:0000313" key="12">
    <source>
        <dbReference type="EMBL" id="KAH3814470.1"/>
    </source>
</evidence>
<dbReference type="Pfam" id="PF04265">
    <property type="entry name" value="TPK_B1_binding"/>
    <property type="match status" value="1"/>
</dbReference>
<comment type="catalytic activity">
    <reaction evidence="10">
        <text>thiamine + ATP = thiamine diphosphate + AMP + H(+)</text>
        <dbReference type="Rhea" id="RHEA:11576"/>
        <dbReference type="ChEBI" id="CHEBI:15378"/>
        <dbReference type="ChEBI" id="CHEBI:18385"/>
        <dbReference type="ChEBI" id="CHEBI:30616"/>
        <dbReference type="ChEBI" id="CHEBI:58937"/>
        <dbReference type="ChEBI" id="CHEBI:456215"/>
    </reaction>
</comment>
<comment type="pathway">
    <text evidence="1 10">Cofactor biosynthesis; thiamine diphosphate biosynthesis; thiamine diphosphate from thiamine: step 1/1.</text>
</comment>
<comment type="subunit">
    <text evidence="3">Homodimer.</text>
</comment>
<name>A0A9D4GGB9_DREPO</name>
<dbReference type="AlphaFoldDB" id="A0A9D4GGB9"/>
<dbReference type="SMART" id="SM00983">
    <property type="entry name" value="TPK_B1_binding"/>
    <property type="match status" value="1"/>
</dbReference>
<dbReference type="OrthoDB" id="25149at2759"/>
<dbReference type="InterPro" id="IPR006282">
    <property type="entry name" value="Thi_PPkinase"/>
</dbReference>
<evidence type="ECO:0000256" key="7">
    <source>
        <dbReference type="ARBA" id="ARBA00022840"/>
    </source>
</evidence>
<dbReference type="CDD" id="cd07995">
    <property type="entry name" value="TPK"/>
    <property type="match status" value="1"/>
</dbReference>
<dbReference type="Gene3D" id="2.60.120.320">
    <property type="entry name" value="Thiamin pyrophosphokinase, thiamin-binding domain"/>
    <property type="match status" value="1"/>
</dbReference>
<dbReference type="Pfam" id="PF04263">
    <property type="entry name" value="TPK_catalytic"/>
    <property type="match status" value="1"/>
</dbReference>
<protein>
    <recommendedName>
        <fullName evidence="10">Thiamine pyrophosphokinase</fullName>
        <ecNumber evidence="10">2.7.6.2</ecNumber>
    </recommendedName>
</protein>
<dbReference type="PANTHER" id="PTHR13622:SF8">
    <property type="entry name" value="THIAMIN PYROPHOSPHOKINASE 1"/>
    <property type="match status" value="1"/>
</dbReference>
<sequence>MLPITACTASTVDIFKTVVTLPVVLQLEIILMSETHWKLLNILCSENETAYALIVLNQPLVDCASGIFNTLWDKASFKAATDGATNHLFDMGSPVGRLRPDIIAGDFDSVRKDVLEWYKQQGVEIVCTPDQDNTDFTKCLKIVLEKFQKKKLDCIIAFGAFGGRLDHMFANIDTLYRANQWAPNTPVYLMDNHNISCLLQKGCHHLDVGSSHEGDSCGLIPVSEPCDCVTTTGLKWNLYKGRLKFGELISTSNTWSGENLVTVETDKPLLWTMNIKHSLTE</sequence>
<dbReference type="SUPFAM" id="SSF63862">
    <property type="entry name" value="Thiamin pyrophosphokinase, substrate-binding domain"/>
    <property type="match status" value="1"/>
</dbReference>
<dbReference type="GO" id="GO:0006772">
    <property type="term" value="P:thiamine metabolic process"/>
    <property type="evidence" value="ECO:0007669"/>
    <property type="project" value="InterPro"/>
</dbReference>
<evidence type="ECO:0000256" key="6">
    <source>
        <dbReference type="ARBA" id="ARBA00022777"/>
    </source>
</evidence>
<feature type="domain" description="Thiamin pyrophosphokinase thiamin-binding" evidence="11">
    <location>
        <begin position="209"/>
        <end position="269"/>
    </location>
</feature>
<dbReference type="FunFam" id="2.60.120.320:FF:000002">
    <property type="entry name" value="Thiamine pyrophosphokinase"/>
    <property type="match status" value="1"/>
</dbReference>
<dbReference type="EC" id="2.7.6.2" evidence="10"/>
<evidence type="ECO:0000259" key="11">
    <source>
        <dbReference type="SMART" id="SM00983"/>
    </source>
</evidence>
<proteinExistence type="inferred from homology"/>
<evidence type="ECO:0000256" key="3">
    <source>
        <dbReference type="ARBA" id="ARBA00011738"/>
    </source>
</evidence>
<dbReference type="InterPro" id="IPR036759">
    <property type="entry name" value="TPK_catalytic_sf"/>
</dbReference>
<dbReference type="NCBIfam" id="TIGR01378">
    <property type="entry name" value="thi_PPkinase"/>
    <property type="match status" value="1"/>
</dbReference>
<dbReference type="GO" id="GO:0005829">
    <property type="term" value="C:cytosol"/>
    <property type="evidence" value="ECO:0007669"/>
    <property type="project" value="UniProtKB-ARBA"/>
</dbReference>
<dbReference type="SUPFAM" id="SSF63999">
    <property type="entry name" value="Thiamin pyrophosphokinase, catalytic domain"/>
    <property type="match status" value="1"/>
</dbReference>
<evidence type="ECO:0000256" key="9">
    <source>
        <dbReference type="ARBA" id="ARBA00055888"/>
    </source>
</evidence>
<evidence type="ECO:0000313" key="13">
    <source>
        <dbReference type="Proteomes" id="UP000828390"/>
    </source>
</evidence>
<comment type="function">
    <text evidence="9">Catalyzes the phosphorylation of thiamine to thiamine pyrophosphate (TPP) utilizing UTP and therefore links the biosynthesis of TPP to pyrimidines metabolism. By producing thiamine pyrophosphate, a cofactor of the mitochondrial pyruvate dehydrogenase indirectly regulates pyruvate oxidation and lipogenesis. Although it can also catalyze thiamine phosphorylation using ATP and CTP in vitro, it does so with significantly lower efficiency and without physiological relevance evidence.</text>
</comment>
<reference evidence="12" key="2">
    <citation type="submission" date="2020-11" db="EMBL/GenBank/DDBJ databases">
        <authorList>
            <person name="McCartney M.A."/>
            <person name="Auch B."/>
            <person name="Kono T."/>
            <person name="Mallez S."/>
            <person name="Becker A."/>
            <person name="Gohl D.M."/>
            <person name="Silverstein K.A.T."/>
            <person name="Koren S."/>
            <person name="Bechman K.B."/>
            <person name="Herman A."/>
            <person name="Abrahante J.E."/>
            <person name="Garbe J."/>
        </authorList>
    </citation>
    <scope>NUCLEOTIDE SEQUENCE</scope>
    <source>
        <strain evidence="12">Duluth1</strain>
        <tissue evidence="12">Whole animal</tissue>
    </source>
</reference>
<dbReference type="Proteomes" id="UP000828390">
    <property type="component" value="Unassembled WGS sequence"/>
</dbReference>
<keyword evidence="5 10" id="KW-0547">Nucleotide-binding</keyword>
<reference evidence="12" key="1">
    <citation type="journal article" date="2019" name="bioRxiv">
        <title>The Genome of the Zebra Mussel, Dreissena polymorpha: A Resource for Invasive Species Research.</title>
        <authorList>
            <person name="McCartney M.A."/>
            <person name="Auch B."/>
            <person name="Kono T."/>
            <person name="Mallez S."/>
            <person name="Zhang Y."/>
            <person name="Obille A."/>
            <person name="Becker A."/>
            <person name="Abrahante J.E."/>
            <person name="Garbe J."/>
            <person name="Badalamenti J.P."/>
            <person name="Herman A."/>
            <person name="Mangelson H."/>
            <person name="Liachko I."/>
            <person name="Sullivan S."/>
            <person name="Sone E.D."/>
            <person name="Koren S."/>
            <person name="Silverstein K.A.T."/>
            <person name="Beckman K.B."/>
            <person name="Gohl D.M."/>
        </authorList>
    </citation>
    <scope>NUCLEOTIDE SEQUENCE</scope>
    <source>
        <strain evidence="12">Duluth1</strain>
        <tissue evidence="12">Whole animal</tissue>
    </source>
</reference>
<comment type="similarity">
    <text evidence="2 10">Belongs to the thiamine pyrophosphokinase family.</text>
</comment>
<evidence type="ECO:0000256" key="10">
    <source>
        <dbReference type="PIRNR" id="PIRNR031057"/>
    </source>
</evidence>
<gene>
    <name evidence="12" type="ORF">DPMN_142971</name>
</gene>
<dbReference type="PANTHER" id="PTHR13622">
    <property type="entry name" value="THIAMIN PYROPHOSPHOKINASE"/>
    <property type="match status" value="1"/>
</dbReference>
<dbReference type="InterPro" id="IPR007373">
    <property type="entry name" value="Thiamin_PyroPKinase_B1-bd"/>
</dbReference>
<evidence type="ECO:0000256" key="8">
    <source>
        <dbReference type="ARBA" id="ARBA00050898"/>
    </source>
</evidence>
<evidence type="ECO:0000256" key="5">
    <source>
        <dbReference type="ARBA" id="ARBA00022741"/>
    </source>
</evidence>
<evidence type="ECO:0000256" key="4">
    <source>
        <dbReference type="ARBA" id="ARBA00022679"/>
    </source>
</evidence>
<dbReference type="GO" id="GO:0009229">
    <property type="term" value="P:thiamine diphosphate biosynthetic process"/>
    <property type="evidence" value="ECO:0007669"/>
    <property type="project" value="UniProtKB-UniRule"/>
</dbReference>
<keyword evidence="6 10" id="KW-0418">Kinase</keyword>
<dbReference type="GO" id="GO:0016301">
    <property type="term" value="F:kinase activity"/>
    <property type="evidence" value="ECO:0007669"/>
    <property type="project" value="UniProtKB-UniRule"/>
</dbReference>
<evidence type="ECO:0000256" key="2">
    <source>
        <dbReference type="ARBA" id="ARBA00006785"/>
    </source>
</evidence>
<dbReference type="PIRSF" id="PIRSF031057">
    <property type="entry name" value="Thiamin_pyrophosphokinase"/>
    <property type="match status" value="1"/>
</dbReference>
<dbReference type="InterPro" id="IPR016966">
    <property type="entry name" value="Thiamin_pyrophosphokinase_euk"/>
</dbReference>
<dbReference type="EMBL" id="JAIWYP010000006">
    <property type="protein sequence ID" value="KAH3814470.1"/>
    <property type="molecule type" value="Genomic_DNA"/>
</dbReference>
<dbReference type="GO" id="GO:0004788">
    <property type="term" value="F:thiamine diphosphokinase activity"/>
    <property type="evidence" value="ECO:0007669"/>
    <property type="project" value="UniProtKB-UniRule"/>
</dbReference>
<dbReference type="GO" id="GO:0030975">
    <property type="term" value="F:thiamine binding"/>
    <property type="evidence" value="ECO:0007669"/>
    <property type="project" value="UniProtKB-UniRule"/>
</dbReference>
<organism evidence="12 13">
    <name type="scientific">Dreissena polymorpha</name>
    <name type="common">Zebra mussel</name>
    <name type="synonym">Mytilus polymorpha</name>
    <dbReference type="NCBI Taxonomy" id="45954"/>
    <lineage>
        <taxon>Eukaryota</taxon>
        <taxon>Metazoa</taxon>
        <taxon>Spiralia</taxon>
        <taxon>Lophotrochozoa</taxon>
        <taxon>Mollusca</taxon>
        <taxon>Bivalvia</taxon>
        <taxon>Autobranchia</taxon>
        <taxon>Heteroconchia</taxon>
        <taxon>Euheterodonta</taxon>
        <taxon>Imparidentia</taxon>
        <taxon>Neoheterodontei</taxon>
        <taxon>Myida</taxon>
        <taxon>Dreissenoidea</taxon>
        <taxon>Dreissenidae</taxon>
        <taxon>Dreissena</taxon>
    </lineage>
</organism>
<comment type="catalytic activity">
    <reaction evidence="8">
        <text>thiamine + UTP = thiamine diphosphate + UMP + H(+)</text>
        <dbReference type="Rhea" id="RHEA:79423"/>
        <dbReference type="ChEBI" id="CHEBI:15378"/>
        <dbReference type="ChEBI" id="CHEBI:18385"/>
        <dbReference type="ChEBI" id="CHEBI:46398"/>
        <dbReference type="ChEBI" id="CHEBI:57865"/>
        <dbReference type="ChEBI" id="CHEBI:58937"/>
    </reaction>
    <physiologicalReaction direction="left-to-right" evidence="8">
        <dbReference type="Rhea" id="RHEA:79424"/>
    </physiologicalReaction>
</comment>
<dbReference type="Gene3D" id="3.40.50.10240">
    <property type="entry name" value="Thiamin pyrophosphokinase, catalytic domain"/>
    <property type="match status" value="1"/>
</dbReference>
<dbReference type="GO" id="GO:0005524">
    <property type="term" value="F:ATP binding"/>
    <property type="evidence" value="ECO:0007669"/>
    <property type="project" value="UniProtKB-UniRule"/>
</dbReference>
<dbReference type="FunFam" id="3.40.50.10240:FF:000006">
    <property type="entry name" value="Thiamin pyrophosphokinase 1"/>
    <property type="match status" value="1"/>
</dbReference>
<accession>A0A9D4GGB9</accession>
<keyword evidence="4 10" id="KW-0808">Transferase</keyword>
<keyword evidence="13" id="KW-1185">Reference proteome</keyword>
<evidence type="ECO:0000256" key="1">
    <source>
        <dbReference type="ARBA" id="ARBA00005078"/>
    </source>
</evidence>